<protein>
    <submittedName>
        <fullName evidence="1">Uncharacterized protein</fullName>
    </submittedName>
</protein>
<evidence type="ECO:0000313" key="2">
    <source>
        <dbReference type="Proteomes" id="UP000759537"/>
    </source>
</evidence>
<proteinExistence type="predicted"/>
<organism evidence="1 2">
    <name type="scientific">Russula ochroleuca</name>
    <dbReference type="NCBI Taxonomy" id="152965"/>
    <lineage>
        <taxon>Eukaryota</taxon>
        <taxon>Fungi</taxon>
        <taxon>Dikarya</taxon>
        <taxon>Basidiomycota</taxon>
        <taxon>Agaricomycotina</taxon>
        <taxon>Agaricomycetes</taxon>
        <taxon>Russulales</taxon>
        <taxon>Russulaceae</taxon>
        <taxon>Russula</taxon>
    </lineage>
</organism>
<name>A0A9P5MXP1_9AGAM</name>
<dbReference type="EMBL" id="WHVB01000007">
    <property type="protein sequence ID" value="KAF8481228.1"/>
    <property type="molecule type" value="Genomic_DNA"/>
</dbReference>
<reference evidence="1" key="2">
    <citation type="journal article" date="2020" name="Nat. Commun.">
        <title>Large-scale genome sequencing of mycorrhizal fungi provides insights into the early evolution of symbiotic traits.</title>
        <authorList>
            <person name="Miyauchi S."/>
            <person name="Kiss E."/>
            <person name="Kuo A."/>
            <person name="Drula E."/>
            <person name="Kohler A."/>
            <person name="Sanchez-Garcia M."/>
            <person name="Morin E."/>
            <person name="Andreopoulos B."/>
            <person name="Barry K.W."/>
            <person name="Bonito G."/>
            <person name="Buee M."/>
            <person name="Carver A."/>
            <person name="Chen C."/>
            <person name="Cichocki N."/>
            <person name="Clum A."/>
            <person name="Culley D."/>
            <person name="Crous P.W."/>
            <person name="Fauchery L."/>
            <person name="Girlanda M."/>
            <person name="Hayes R.D."/>
            <person name="Keri Z."/>
            <person name="LaButti K."/>
            <person name="Lipzen A."/>
            <person name="Lombard V."/>
            <person name="Magnuson J."/>
            <person name="Maillard F."/>
            <person name="Murat C."/>
            <person name="Nolan M."/>
            <person name="Ohm R.A."/>
            <person name="Pangilinan J."/>
            <person name="Pereira M.F."/>
            <person name="Perotto S."/>
            <person name="Peter M."/>
            <person name="Pfister S."/>
            <person name="Riley R."/>
            <person name="Sitrit Y."/>
            <person name="Stielow J.B."/>
            <person name="Szollosi G."/>
            <person name="Zifcakova L."/>
            <person name="Stursova M."/>
            <person name="Spatafora J.W."/>
            <person name="Tedersoo L."/>
            <person name="Vaario L.M."/>
            <person name="Yamada A."/>
            <person name="Yan M."/>
            <person name="Wang P."/>
            <person name="Xu J."/>
            <person name="Bruns T."/>
            <person name="Baldrian P."/>
            <person name="Vilgalys R."/>
            <person name="Dunand C."/>
            <person name="Henrissat B."/>
            <person name="Grigoriev I.V."/>
            <person name="Hibbett D."/>
            <person name="Nagy L.G."/>
            <person name="Martin F.M."/>
        </authorList>
    </citation>
    <scope>NUCLEOTIDE SEQUENCE</scope>
    <source>
        <strain evidence="1">Prilba</strain>
    </source>
</reference>
<comment type="caution">
    <text evidence="1">The sequence shown here is derived from an EMBL/GenBank/DDBJ whole genome shotgun (WGS) entry which is preliminary data.</text>
</comment>
<sequence>MDQQDKVPYYVLVSTSSQSQSVAATGSATPVLNHPVLQYHYANDSPLSLLPRSPNEQVLVLDYDPLTPQSTRAQSISGSSAVTGIKVTEAPGAGSAEEDVGWCNSMFVLETTTFDSRVPTDEGDPRTVLAQFKQNNAIIQKVLDYETTTTAVGKTEGSSR</sequence>
<dbReference type="Proteomes" id="UP000759537">
    <property type="component" value="Unassembled WGS sequence"/>
</dbReference>
<keyword evidence="2" id="KW-1185">Reference proteome</keyword>
<reference evidence="1" key="1">
    <citation type="submission" date="2019-10" db="EMBL/GenBank/DDBJ databases">
        <authorList>
            <consortium name="DOE Joint Genome Institute"/>
            <person name="Kuo A."/>
            <person name="Miyauchi S."/>
            <person name="Kiss E."/>
            <person name="Drula E."/>
            <person name="Kohler A."/>
            <person name="Sanchez-Garcia M."/>
            <person name="Andreopoulos B."/>
            <person name="Barry K.W."/>
            <person name="Bonito G."/>
            <person name="Buee M."/>
            <person name="Carver A."/>
            <person name="Chen C."/>
            <person name="Cichocki N."/>
            <person name="Clum A."/>
            <person name="Culley D."/>
            <person name="Crous P.W."/>
            <person name="Fauchery L."/>
            <person name="Girlanda M."/>
            <person name="Hayes R."/>
            <person name="Keri Z."/>
            <person name="LaButti K."/>
            <person name="Lipzen A."/>
            <person name="Lombard V."/>
            <person name="Magnuson J."/>
            <person name="Maillard F."/>
            <person name="Morin E."/>
            <person name="Murat C."/>
            <person name="Nolan M."/>
            <person name="Ohm R."/>
            <person name="Pangilinan J."/>
            <person name="Pereira M."/>
            <person name="Perotto S."/>
            <person name="Peter M."/>
            <person name="Riley R."/>
            <person name="Sitrit Y."/>
            <person name="Stielow B."/>
            <person name="Szollosi G."/>
            <person name="Zifcakova L."/>
            <person name="Stursova M."/>
            <person name="Spatafora J.W."/>
            <person name="Tedersoo L."/>
            <person name="Vaario L.-M."/>
            <person name="Yamada A."/>
            <person name="Yan M."/>
            <person name="Wang P."/>
            <person name="Xu J."/>
            <person name="Bruns T."/>
            <person name="Baldrian P."/>
            <person name="Vilgalys R."/>
            <person name="Henrissat B."/>
            <person name="Grigoriev I.V."/>
            <person name="Hibbett D."/>
            <person name="Nagy L.G."/>
            <person name="Martin F.M."/>
        </authorList>
    </citation>
    <scope>NUCLEOTIDE SEQUENCE</scope>
    <source>
        <strain evidence="1">Prilba</strain>
    </source>
</reference>
<dbReference type="AlphaFoldDB" id="A0A9P5MXP1"/>
<accession>A0A9P5MXP1</accession>
<dbReference type="OrthoDB" id="3192267at2759"/>
<evidence type="ECO:0000313" key="1">
    <source>
        <dbReference type="EMBL" id="KAF8481228.1"/>
    </source>
</evidence>
<gene>
    <name evidence="1" type="ORF">DFH94DRAFT_853263</name>
</gene>